<reference evidence="1" key="1">
    <citation type="submission" date="2021-04" db="EMBL/GenBank/DDBJ databases">
        <title>Oceanospirillales bacteria with DddD are important DMSP degraders in coastal seawater.</title>
        <authorList>
            <person name="Liu J."/>
        </authorList>
    </citation>
    <scope>NUCLEOTIDE SEQUENCE</scope>
    <source>
        <strain evidence="1">GY6</strain>
    </source>
</reference>
<keyword evidence="2" id="KW-1185">Reference proteome</keyword>
<organism evidence="1 2">
    <name type="scientific">Amphritea atlantica</name>
    <dbReference type="NCBI Taxonomy" id="355243"/>
    <lineage>
        <taxon>Bacteria</taxon>
        <taxon>Pseudomonadati</taxon>
        <taxon>Pseudomonadota</taxon>
        <taxon>Gammaproteobacteria</taxon>
        <taxon>Oceanospirillales</taxon>
        <taxon>Oceanospirillaceae</taxon>
        <taxon>Amphritea</taxon>
    </lineage>
</organism>
<name>A0ABY5GRR2_9GAMM</name>
<gene>
    <name evidence="1" type="ORF">KDX31_14720</name>
</gene>
<dbReference type="Pfam" id="PF05015">
    <property type="entry name" value="HigB-like_toxin"/>
    <property type="match status" value="1"/>
</dbReference>
<sequence length="92" mass="10780">MIKTFKHKGLRLYYETGSIRGIQAKHANRLRMQLVALDTALEVSDLDIPGYKLHPMKGDRKGIWAISVSGNWRLTFEFRDGHVYLLEYEDYH</sequence>
<dbReference type="SUPFAM" id="SSF143011">
    <property type="entry name" value="RelE-like"/>
    <property type="match status" value="1"/>
</dbReference>
<dbReference type="EMBL" id="CP073344">
    <property type="protein sequence ID" value="UTW02590.1"/>
    <property type="molecule type" value="Genomic_DNA"/>
</dbReference>
<dbReference type="PANTHER" id="PTHR40266">
    <property type="entry name" value="TOXIN HIGB-1"/>
    <property type="match status" value="1"/>
</dbReference>
<evidence type="ECO:0000313" key="1">
    <source>
        <dbReference type="EMBL" id="UTW02590.1"/>
    </source>
</evidence>
<dbReference type="InterPro" id="IPR007711">
    <property type="entry name" value="HigB-1"/>
</dbReference>
<dbReference type="Gene3D" id="3.30.2310.20">
    <property type="entry name" value="RelE-like"/>
    <property type="match status" value="1"/>
</dbReference>
<dbReference type="InterPro" id="IPR035093">
    <property type="entry name" value="RelE/ParE_toxin_dom_sf"/>
</dbReference>
<proteinExistence type="predicted"/>
<protein>
    <submittedName>
        <fullName evidence="1">Type II toxin-antitoxin system RelE/ParE family toxin</fullName>
    </submittedName>
</protein>
<evidence type="ECO:0000313" key="2">
    <source>
        <dbReference type="Proteomes" id="UP001059950"/>
    </source>
</evidence>
<dbReference type="Proteomes" id="UP001059950">
    <property type="component" value="Chromosome"/>
</dbReference>
<dbReference type="PANTHER" id="PTHR40266:SF2">
    <property type="entry name" value="TOXIN HIGB-1"/>
    <property type="match status" value="1"/>
</dbReference>
<accession>A0ABY5GRR2</accession>